<sequence length="237" mass="26303">MKIFPLLPLMLASGLASAQSNLPQVSDPEQTSKARTIGSMIDEGLNAAEVAKAQLALKSGVPEEVVRLSYPNAFPKLAAPTGPTTEAFNNCSVLANNPEVRRKIEEKLNDPVEPLNVANSMPTRLKPKAERDFYFYLRPIYEKGDIARQVNVQIQWRFAKAELRDWLPNGISCEISYSTTMKGTIALNDGERPNWERGKPTSIIHLDTSLMTVYEAKGMKQTDGKVEVKVRGLARVF</sequence>
<gene>
    <name evidence="2" type="ORF">EJP67_28420</name>
</gene>
<feature type="signal peptide" evidence="1">
    <location>
        <begin position="1"/>
        <end position="18"/>
    </location>
</feature>
<protein>
    <submittedName>
        <fullName evidence="2">Uncharacterized protein</fullName>
    </submittedName>
</protein>
<name>A0A3S0ZS89_9BURK</name>
<keyword evidence="1" id="KW-0732">Signal</keyword>
<dbReference type="RefSeq" id="WP_126025084.1">
    <property type="nucleotide sequence ID" value="NZ_RXFT01000017.1"/>
</dbReference>
<evidence type="ECO:0000313" key="3">
    <source>
        <dbReference type="Proteomes" id="UP000281118"/>
    </source>
</evidence>
<dbReference type="Proteomes" id="UP000281118">
    <property type="component" value="Unassembled WGS sequence"/>
</dbReference>
<dbReference type="EMBL" id="RXFT01000017">
    <property type="protein sequence ID" value="RUR70985.1"/>
    <property type="molecule type" value="Genomic_DNA"/>
</dbReference>
<dbReference type="AlphaFoldDB" id="A0A3S0ZS89"/>
<evidence type="ECO:0000313" key="2">
    <source>
        <dbReference type="EMBL" id="RUR70985.1"/>
    </source>
</evidence>
<reference evidence="2 3" key="1">
    <citation type="submission" date="2018-12" db="EMBL/GenBank/DDBJ databases">
        <title>The genome sequences of Variovorax guangxiensis DSM 27352.</title>
        <authorList>
            <person name="Gao J."/>
            <person name="Sun J."/>
        </authorList>
    </citation>
    <scope>NUCLEOTIDE SEQUENCE [LARGE SCALE GENOMIC DNA]</scope>
    <source>
        <strain evidence="2 3">DSM 27352</strain>
    </source>
</reference>
<organism evidence="2 3">
    <name type="scientific">Variovorax guangxiensis</name>
    <dbReference type="NCBI Taxonomy" id="1775474"/>
    <lineage>
        <taxon>Bacteria</taxon>
        <taxon>Pseudomonadati</taxon>
        <taxon>Pseudomonadota</taxon>
        <taxon>Betaproteobacteria</taxon>
        <taxon>Burkholderiales</taxon>
        <taxon>Comamonadaceae</taxon>
        <taxon>Variovorax</taxon>
    </lineage>
</organism>
<comment type="caution">
    <text evidence="2">The sequence shown here is derived from an EMBL/GenBank/DDBJ whole genome shotgun (WGS) entry which is preliminary data.</text>
</comment>
<proteinExistence type="predicted"/>
<accession>A0A3S0ZS89</accession>
<evidence type="ECO:0000256" key="1">
    <source>
        <dbReference type="SAM" id="SignalP"/>
    </source>
</evidence>
<feature type="chain" id="PRO_5018635919" evidence="1">
    <location>
        <begin position="19"/>
        <end position="237"/>
    </location>
</feature>